<organism evidence="2 3">
    <name type="scientific">Bifidobacterium animalis subsp. lactis CNCM I-2494</name>
    <dbReference type="NCBI Taxonomy" id="1042403"/>
    <lineage>
        <taxon>Bacteria</taxon>
        <taxon>Bacillati</taxon>
        <taxon>Actinomycetota</taxon>
        <taxon>Actinomycetes</taxon>
        <taxon>Bifidobacteriales</taxon>
        <taxon>Bifidobacteriaceae</taxon>
        <taxon>Bifidobacterium</taxon>
    </lineage>
</organism>
<keyword evidence="1" id="KW-0812">Transmembrane</keyword>
<keyword evidence="1" id="KW-1133">Transmembrane helix</keyword>
<feature type="transmembrane region" description="Helical" evidence="1">
    <location>
        <begin position="251"/>
        <end position="271"/>
    </location>
</feature>
<dbReference type="KEGG" id="bnm:BALAC2494_00434"/>
<feature type="transmembrane region" description="Helical" evidence="1">
    <location>
        <begin position="334"/>
        <end position="353"/>
    </location>
</feature>
<evidence type="ECO:0000256" key="1">
    <source>
        <dbReference type="SAM" id="Phobius"/>
    </source>
</evidence>
<feature type="transmembrane region" description="Helical" evidence="1">
    <location>
        <begin position="193"/>
        <end position="217"/>
    </location>
</feature>
<feature type="transmembrane region" description="Helical" evidence="1">
    <location>
        <begin position="155"/>
        <end position="173"/>
    </location>
</feature>
<feature type="transmembrane region" description="Helical" evidence="1">
    <location>
        <begin position="309"/>
        <end position="328"/>
    </location>
</feature>
<keyword evidence="1" id="KW-0472">Membrane</keyword>
<protein>
    <submittedName>
        <fullName evidence="2">Transporter</fullName>
    </submittedName>
</protein>
<accession>A0A806FR63</accession>
<feature type="transmembrane region" description="Helical" evidence="1">
    <location>
        <begin position="49"/>
        <end position="71"/>
    </location>
</feature>
<dbReference type="AlphaFoldDB" id="A0A806FR63"/>
<feature type="transmembrane region" description="Helical" evidence="1">
    <location>
        <begin position="16"/>
        <end position="37"/>
    </location>
</feature>
<name>A0A806FR63_BIFAN</name>
<dbReference type="Proteomes" id="UP000008394">
    <property type="component" value="Chromosome"/>
</dbReference>
<reference evidence="2 3" key="1">
    <citation type="journal article" date="2011" name="J. Bacteriol.">
        <title>Genome Sequence of the Probiotic Strain Bifidobacterium animalis subsp. lactis CNCM I-2494.</title>
        <authorList>
            <person name="Chervaux C."/>
            <person name="Grimaldi C."/>
            <person name="Bolotin A."/>
            <person name="Quinquis B."/>
            <person name="Legrain-Raspaud S."/>
            <person name="van Hylckama Vlieg J.E."/>
            <person name="Denariaz G."/>
            <person name="Smokvina T."/>
        </authorList>
    </citation>
    <scope>NUCLEOTIDE SEQUENCE [LARGE SCALE GENOMIC DNA]</scope>
    <source>
        <strain evidence="2 3">CNCM I-2494</strain>
    </source>
</reference>
<dbReference type="EMBL" id="CP002915">
    <property type="protein sequence ID" value="AEK30428.1"/>
    <property type="molecule type" value="Genomic_DNA"/>
</dbReference>
<proteinExistence type="predicted"/>
<feature type="transmembrane region" description="Helical" evidence="1">
    <location>
        <begin position="91"/>
        <end position="112"/>
    </location>
</feature>
<feature type="transmembrane region" description="Helical" evidence="1">
    <location>
        <begin position="124"/>
        <end position="143"/>
    </location>
</feature>
<gene>
    <name evidence="2" type="ORF">BALAC2494_00434</name>
</gene>
<evidence type="ECO:0000313" key="2">
    <source>
        <dbReference type="EMBL" id="AEK30428.1"/>
    </source>
</evidence>
<sequence length="416" mass="46265">MSEDRGDMGRHQRAEASGLISFVICAIIGGFGMYWYMQAASAFWQISQRRFMVCAGIVAACGVASFIAGYLRRRSYNTFRGIWMFHLRRIFEVLALSIVYASTLFLTSYMLFNVMNGAMGKTVFSTYIPAICAAFAGVSGYLTFVQAELMDAKTLASLLPFFIISGVCTASFTTNDPYWFNNNFSQLGDRTTFAARMFNSTLILGGICIIIISYFAVSELIATYRVRGPHGTVHMRNPHFSYHVPKFRARIIALSILLVLCGVCFIGIGCFRYTPHPILHNVFARGMPCVMFVMLIGLPWLAPQLSRSFFVISDLALVVCAVEGVMWLKGHNTLTNVEALAAMLFLGWFIVFSRQIASIEADRIQQQLLLRQTVSLDELDANEVLDDAAETEFQTVLDEDPGIVGNDSKGVPAQRS</sequence>
<feature type="transmembrane region" description="Helical" evidence="1">
    <location>
        <begin position="283"/>
        <end position="302"/>
    </location>
</feature>
<evidence type="ECO:0000313" key="3">
    <source>
        <dbReference type="Proteomes" id="UP000008394"/>
    </source>
</evidence>